<protein>
    <submittedName>
        <fullName evidence="2">Uncharacterized protein</fullName>
    </submittedName>
</protein>
<dbReference type="AlphaFoldDB" id="A0A7S4FZ71"/>
<feature type="compositionally biased region" description="Polar residues" evidence="1">
    <location>
        <begin position="78"/>
        <end position="94"/>
    </location>
</feature>
<feature type="region of interest" description="Disordered" evidence="1">
    <location>
        <begin position="78"/>
        <end position="116"/>
    </location>
</feature>
<evidence type="ECO:0000256" key="1">
    <source>
        <dbReference type="SAM" id="MobiDB-lite"/>
    </source>
</evidence>
<organism evidence="2">
    <name type="scientific">Eutreptiella gymnastica</name>
    <dbReference type="NCBI Taxonomy" id="73025"/>
    <lineage>
        <taxon>Eukaryota</taxon>
        <taxon>Discoba</taxon>
        <taxon>Euglenozoa</taxon>
        <taxon>Euglenida</taxon>
        <taxon>Spirocuta</taxon>
        <taxon>Euglenophyceae</taxon>
        <taxon>Eutreptiales</taxon>
        <taxon>Eutreptiaceae</taxon>
        <taxon>Eutreptiella</taxon>
    </lineage>
</organism>
<name>A0A7S4FZ71_9EUGL</name>
<proteinExistence type="predicted"/>
<evidence type="ECO:0000313" key="2">
    <source>
        <dbReference type="EMBL" id="CAE0819995.1"/>
    </source>
</evidence>
<gene>
    <name evidence="2" type="ORF">EGYM00163_LOCUS31165</name>
</gene>
<accession>A0A7S4FZ71</accession>
<reference evidence="2" key="1">
    <citation type="submission" date="2021-01" db="EMBL/GenBank/DDBJ databases">
        <authorList>
            <person name="Corre E."/>
            <person name="Pelletier E."/>
            <person name="Niang G."/>
            <person name="Scheremetjew M."/>
            <person name="Finn R."/>
            <person name="Kale V."/>
            <person name="Holt S."/>
            <person name="Cochrane G."/>
            <person name="Meng A."/>
            <person name="Brown T."/>
            <person name="Cohen L."/>
        </authorList>
    </citation>
    <scope>NUCLEOTIDE SEQUENCE</scope>
    <source>
        <strain evidence="2">CCMP1594</strain>
    </source>
</reference>
<sequence>MLTSADPTQGPLQILHHAETYRAERRLQHSPGFNGVPLLLPISVDSCRCRSLSTARLQLLGFVTKSTPKTVHRNALTSQIQLLKTRSSPQTRDQGGSRLPTVSEPTNSSGMYKDQK</sequence>
<dbReference type="EMBL" id="HBJA01089610">
    <property type="protein sequence ID" value="CAE0819995.1"/>
    <property type="molecule type" value="Transcribed_RNA"/>
</dbReference>